<protein>
    <submittedName>
        <fullName evidence="1">Uncharacterized protein</fullName>
    </submittedName>
</protein>
<name>A0A1E7LVQ0_9ACTN</name>
<dbReference type="EMBL" id="LJGZ01000027">
    <property type="protein sequence ID" value="OEV20241.1"/>
    <property type="molecule type" value="Genomic_DNA"/>
</dbReference>
<evidence type="ECO:0000313" key="1">
    <source>
        <dbReference type="EMBL" id="OEV20241.1"/>
    </source>
</evidence>
<accession>A0A1E7LVQ0</accession>
<sequence>MLDPTWDDDPRRAYIGIPVADTSLWPFDGRGIVHDFHRNLPLLRDGLPENALADLGRPLSTDAPQ</sequence>
<gene>
    <name evidence="1" type="ORF">AN221_13485</name>
</gene>
<reference evidence="1 2" key="1">
    <citation type="journal article" date="2016" name="Front. Microbiol.">
        <title>Comparative Genomics Analysis of Streptomyces Species Reveals Their Adaptation to the Marine Environment and Their Diversity at the Genomic Level.</title>
        <authorList>
            <person name="Tian X."/>
            <person name="Zhang Z."/>
            <person name="Yang T."/>
            <person name="Chen M."/>
            <person name="Li J."/>
            <person name="Chen F."/>
            <person name="Yang J."/>
            <person name="Li W."/>
            <person name="Zhang B."/>
            <person name="Zhang Z."/>
            <person name="Wu J."/>
            <person name="Zhang C."/>
            <person name="Long L."/>
            <person name="Xiao J."/>
        </authorList>
    </citation>
    <scope>NUCLEOTIDE SEQUENCE [LARGE SCALE GENOMIC DNA]</scope>
    <source>
        <strain evidence="1 2">SCSIO M10372</strain>
    </source>
</reference>
<dbReference type="AlphaFoldDB" id="A0A1E7LVQ0"/>
<comment type="caution">
    <text evidence="1">The sequence shown here is derived from an EMBL/GenBank/DDBJ whole genome shotgun (WGS) entry which is preliminary data.</text>
</comment>
<evidence type="ECO:0000313" key="2">
    <source>
        <dbReference type="Proteomes" id="UP000175971"/>
    </source>
</evidence>
<dbReference type="Proteomes" id="UP000175971">
    <property type="component" value="Unassembled WGS sequence"/>
</dbReference>
<proteinExistence type="predicted"/>
<organism evidence="1 2">
    <name type="scientific">Streptomyces nanshensis</name>
    <dbReference type="NCBI Taxonomy" id="518642"/>
    <lineage>
        <taxon>Bacteria</taxon>
        <taxon>Bacillati</taxon>
        <taxon>Actinomycetota</taxon>
        <taxon>Actinomycetes</taxon>
        <taxon>Kitasatosporales</taxon>
        <taxon>Streptomycetaceae</taxon>
        <taxon>Streptomyces</taxon>
    </lineage>
</organism>
<keyword evidence="2" id="KW-1185">Reference proteome</keyword>
<dbReference type="PATRIC" id="fig|518642.7.peg.5346"/>